<accession>A0A931CRF9</accession>
<feature type="transmembrane region" description="Helical" evidence="1">
    <location>
        <begin position="168"/>
        <end position="185"/>
    </location>
</feature>
<dbReference type="EMBL" id="JADNYM010000026">
    <property type="protein sequence ID" value="MBG0741210.1"/>
    <property type="molecule type" value="Genomic_DNA"/>
</dbReference>
<evidence type="ECO:0000313" key="2">
    <source>
        <dbReference type="EMBL" id="MBG0741210.1"/>
    </source>
</evidence>
<keyword evidence="3" id="KW-1185">Reference proteome</keyword>
<feature type="transmembrane region" description="Helical" evidence="1">
    <location>
        <begin position="6"/>
        <end position="27"/>
    </location>
</feature>
<feature type="transmembrane region" description="Helical" evidence="1">
    <location>
        <begin position="93"/>
        <end position="113"/>
    </location>
</feature>
<dbReference type="RefSeq" id="WP_196398142.1">
    <property type="nucleotide sequence ID" value="NZ_JADNYM010000026.1"/>
</dbReference>
<keyword evidence="1" id="KW-0812">Transmembrane</keyword>
<evidence type="ECO:0000313" key="3">
    <source>
        <dbReference type="Proteomes" id="UP000655366"/>
    </source>
</evidence>
<feature type="transmembrane region" description="Helical" evidence="1">
    <location>
        <begin position="125"/>
        <end position="148"/>
    </location>
</feature>
<gene>
    <name evidence="2" type="ORF">IV500_17730</name>
</gene>
<organism evidence="2 3">
    <name type="scientific">Arthrobacter terrae</name>
    <dbReference type="NCBI Taxonomy" id="2935737"/>
    <lineage>
        <taxon>Bacteria</taxon>
        <taxon>Bacillati</taxon>
        <taxon>Actinomycetota</taxon>
        <taxon>Actinomycetes</taxon>
        <taxon>Micrococcales</taxon>
        <taxon>Micrococcaceae</taxon>
        <taxon>Arthrobacter</taxon>
    </lineage>
</organism>
<sequence length="186" mass="19863">MQLNFDYWSIVAIAFLLSALNSVAGAVRLQSWPARLNQLLTALMALSLATVALHLMPGGAVTAVGAVLLLAAAWFLLQCLPRRPEWARHQHRGWLIYRATQLALSYWIVTVFSVSAGKPGPPVHLLGSILLSVYGGVLLVIAAVIWLLATFATPRRDTSAQAVAKPQGLAEALVAGGLAFLLIAYA</sequence>
<dbReference type="Proteomes" id="UP000655366">
    <property type="component" value="Unassembled WGS sequence"/>
</dbReference>
<keyword evidence="1" id="KW-0472">Membrane</keyword>
<reference evidence="2 3" key="1">
    <citation type="submission" date="2020-11" db="EMBL/GenBank/DDBJ databases">
        <title>Arthrobacter antarcticus sp. nov., isolated from Antarctic Soil.</title>
        <authorList>
            <person name="Li J."/>
        </authorList>
    </citation>
    <scope>NUCLEOTIDE SEQUENCE [LARGE SCALE GENOMIC DNA]</scope>
    <source>
        <strain evidence="2 3">Z1-20</strain>
    </source>
</reference>
<keyword evidence="1" id="KW-1133">Transmembrane helix</keyword>
<protein>
    <submittedName>
        <fullName evidence="2">Uncharacterized protein</fullName>
    </submittedName>
</protein>
<proteinExistence type="predicted"/>
<dbReference type="AlphaFoldDB" id="A0A931CRF9"/>
<evidence type="ECO:0000256" key="1">
    <source>
        <dbReference type="SAM" id="Phobius"/>
    </source>
</evidence>
<feature type="transmembrane region" description="Helical" evidence="1">
    <location>
        <begin position="62"/>
        <end position="81"/>
    </location>
</feature>
<name>A0A931CRF9_9MICC</name>
<comment type="caution">
    <text evidence="2">The sequence shown here is derived from an EMBL/GenBank/DDBJ whole genome shotgun (WGS) entry which is preliminary data.</text>
</comment>